<keyword evidence="1" id="KW-0677">Repeat</keyword>
<protein>
    <submittedName>
        <fullName evidence="4">Uncharacterized protein</fullName>
    </submittedName>
</protein>
<evidence type="ECO:0000313" key="5">
    <source>
        <dbReference type="Proteomes" id="UP000076420"/>
    </source>
</evidence>
<dbReference type="Pfam" id="PF00023">
    <property type="entry name" value="Ank"/>
    <property type="match status" value="1"/>
</dbReference>
<gene>
    <name evidence="4" type="primary">106053124</name>
</gene>
<dbReference type="InterPro" id="IPR036770">
    <property type="entry name" value="Ankyrin_rpt-contain_sf"/>
</dbReference>
<evidence type="ECO:0000313" key="4">
    <source>
        <dbReference type="EnsemblMetazoa" id="BGLB020226-PA"/>
    </source>
</evidence>
<evidence type="ECO:0000256" key="3">
    <source>
        <dbReference type="PROSITE-ProRule" id="PRU00023"/>
    </source>
</evidence>
<name>A0A2C9KJ38_BIOGL</name>
<proteinExistence type="predicted"/>
<dbReference type="Pfam" id="PF12796">
    <property type="entry name" value="Ank_2"/>
    <property type="match status" value="2"/>
</dbReference>
<dbReference type="PROSITE" id="PS50297">
    <property type="entry name" value="ANK_REP_REGION"/>
    <property type="match status" value="2"/>
</dbReference>
<keyword evidence="2 3" id="KW-0040">ANK repeat</keyword>
<dbReference type="SMART" id="SM00248">
    <property type="entry name" value="ANK"/>
    <property type="match status" value="7"/>
</dbReference>
<accession>A0A2C9KJ38</accession>
<dbReference type="OrthoDB" id="9995210at2759"/>
<evidence type="ECO:0000256" key="1">
    <source>
        <dbReference type="ARBA" id="ARBA00022737"/>
    </source>
</evidence>
<dbReference type="Gene3D" id="1.25.40.20">
    <property type="entry name" value="Ankyrin repeat-containing domain"/>
    <property type="match status" value="3"/>
</dbReference>
<dbReference type="PANTHER" id="PTHR24198">
    <property type="entry name" value="ANKYRIN REPEAT AND PROTEIN KINASE DOMAIN-CONTAINING PROTEIN"/>
    <property type="match status" value="1"/>
</dbReference>
<dbReference type="PROSITE" id="PS50088">
    <property type="entry name" value="ANK_REPEAT"/>
    <property type="match status" value="2"/>
</dbReference>
<dbReference type="AlphaFoldDB" id="A0A2C9KJ38"/>
<dbReference type="VEuPathDB" id="VectorBase:BGLB020226"/>
<dbReference type="PANTHER" id="PTHR24198:SF165">
    <property type="entry name" value="ANKYRIN REPEAT-CONTAINING PROTEIN-RELATED"/>
    <property type="match status" value="1"/>
</dbReference>
<dbReference type="STRING" id="6526.A0A2C9KJ38"/>
<reference evidence="4" key="1">
    <citation type="submission" date="2020-05" db="UniProtKB">
        <authorList>
            <consortium name="EnsemblMetazoa"/>
        </authorList>
    </citation>
    <scope>IDENTIFICATION</scope>
    <source>
        <strain evidence="4">BB02</strain>
    </source>
</reference>
<dbReference type="InterPro" id="IPR002110">
    <property type="entry name" value="Ankyrin_rpt"/>
</dbReference>
<dbReference type="SUPFAM" id="SSF48403">
    <property type="entry name" value="Ankyrin repeat"/>
    <property type="match status" value="2"/>
</dbReference>
<organism evidence="4 5">
    <name type="scientific">Biomphalaria glabrata</name>
    <name type="common">Bloodfluke planorb</name>
    <name type="synonym">Freshwater snail</name>
    <dbReference type="NCBI Taxonomy" id="6526"/>
    <lineage>
        <taxon>Eukaryota</taxon>
        <taxon>Metazoa</taxon>
        <taxon>Spiralia</taxon>
        <taxon>Lophotrochozoa</taxon>
        <taxon>Mollusca</taxon>
        <taxon>Gastropoda</taxon>
        <taxon>Heterobranchia</taxon>
        <taxon>Euthyneura</taxon>
        <taxon>Panpulmonata</taxon>
        <taxon>Hygrophila</taxon>
        <taxon>Lymnaeoidea</taxon>
        <taxon>Planorbidae</taxon>
        <taxon>Biomphalaria</taxon>
    </lineage>
</organism>
<dbReference type="VEuPathDB" id="VectorBase:BGLAX_046286"/>
<dbReference type="KEGG" id="bgt:106053124"/>
<evidence type="ECO:0000256" key="2">
    <source>
        <dbReference type="ARBA" id="ARBA00023043"/>
    </source>
</evidence>
<sequence>MFADEVNRSSTVSSRYLLSRYSTRRDRKNGWTLLHRAALSAPRDVHLAARAGISINAQNSDGDTALHLAVKGDNYDTVEALLQCSADVTVRNKLAQSPVDIAQGQILNLLSQYQPGPLAAYLAGKSNSLTRILNNFWCDVNYCKVQDGMSLLDLVQSKAEEGDEPTACARIIEDFKSVSELVHCVLNEDVDLLRKLLSAPRKRPVNIRFQDAYGKTLLAYAVDTNNTEVVKLLVAAGSKIDKVRCKENGGSLHLSPLFHRCLVPEIDSELAKYLLTVQSESEMNERDMSGNTALLRAVEEGASLQTIQYLLDAAKGLNLTHRNMNGLTARELAGYKGHTDVVHFFDKFVNQQRGKSFFLHLAVKFYGSSNLHITDEESGKTLIESLELGGYYEDVKTIKHIADIERKGIQLLEAAAKGNLEDVKKLNTANFQDKNGYTALIKAVAHGQAEVVRFLTSSRPALKIIPDNNNRYPLHYAYSLPDEQSIIMTNILLASKPEEIEKKADKDGIFPAEYMNLRETSSVIQMLTDVCTLDAYGQLIG</sequence>
<dbReference type="EnsemblMetazoa" id="BGLB020226-RA">
    <property type="protein sequence ID" value="BGLB020226-PA"/>
    <property type="gene ID" value="BGLB020226"/>
</dbReference>
<feature type="repeat" description="ANK" evidence="3">
    <location>
        <begin position="213"/>
        <end position="245"/>
    </location>
</feature>
<dbReference type="Proteomes" id="UP000076420">
    <property type="component" value="Unassembled WGS sequence"/>
</dbReference>
<feature type="repeat" description="ANK" evidence="3">
    <location>
        <begin position="61"/>
        <end position="93"/>
    </location>
</feature>